<evidence type="ECO:0000313" key="1">
    <source>
        <dbReference type="EMBL" id="CAG8668867.1"/>
    </source>
</evidence>
<evidence type="ECO:0000313" key="2">
    <source>
        <dbReference type="Proteomes" id="UP000789570"/>
    </source>
</evidence>
<protein>
    <submittedName>
        <fullName evidence="1">7124_t:CDS:1</fullName>
    </submittedName>
</protein>
<dbReference type="OrthoDB" id="2333341at2759"/>
<feature type="non-terminal residue" evidence="1">
    <location>
        <position position="1"/>
    </location>
</feature>
<gene>
    <name evidence="1" type="ORF">FCALED_LOCUS11921</name>
</gene>
<sequence>FAVEFVPKPDEGECYNPTPDVFDQVINALVSTLIIILFGD</sequence>
<accession>A0A9N9E9R2</accession>
<keyword evidence="2" id="KW-1185">Reference proteome</keyword>
<name>A0A9N9E9R2_9GLOM</name>
<organism evidence="1 2">
    <name type="scientific">Funneliformis caledonium</name>
    <dbReference type="NCBI Taxonomy" id="1117310"/>
    <lineage>
        <taxon>Eukaryota</taxon>
        <taxon>Fungi</taxon>
        <taxon>Fungi incertae sedis</taxon>
        <taxon>Mucoromycota</taxon>
        <taxon>Glomeromycotina</taxon>
        <taxon>Glomeromycetes</taxon>
        <taxon>Glomerales</taxon>
        <taxon>Glomeraceae</taxon>
        <taxon>Funneliformis</taxon>
    </lineage>
</organism>
<dbReference type="Proteomes" id="UP000789570">
    <property type="component" value="Unassembled WGS sequence"/>
</dbReference>
<proteinExistence type="predicted"/>
<dbReference type="InterPro" id="IPR046566">
    <property type="entry name" value="DUF6720"/>
</dbReference>
<dbReference type="EMBL" id="CAJVPQ010005362">
    <property type="protein sequence ID" value="CAG8668867.1"/>
    <property type="molecule type" value="Genomic_DNA"/>
</dbReference>
<dbReference type="AlphaFoldDB" id="A0A9N9E9R2"/>
<dbReference type="Pfam" id="PF20480">
    <property type="entry name" value="DUF6720"/>
    <property type="match status" value="1"/>
</dbReference>
<reference evidence="1" key="1">
    <citation type="submission" date="2021-06" db="EMBL/GenBank/DDBJ databases">
        <authorList>
            <person name="Kallberg Y."/>
            <person name="Tangrot J."/>
            <person name="Rosling A."/>
        </authorList>
    </citation>
    <scope>NUCLEOTIDE SEQUENCE</scope>
    <source>
        <strain evidence="1">UK204</strain>
    </source>
</reference>
<comment type="caution">
    <text evidence="1">The sequence shown here is derived from an EMBL/GenBank/DDBJ whole genome shotgun (WGS) entry which is preliminary data.</text>
</comment>